<gene>
    <name evidence="4" type="ORF">AZI85_11430</name>
</gene>
<accession>A0A150WCF7</accession>
<evidence type="ECO:0000313" key="5">
    <source>
        <dbReference type="Proteomes" id="UP000075391"/>
    </source>
</evidence>
<dbReference type="EMBL" id="LUKF01000019">
    <property type="protein sequence ID" value="KYG60611.1"/>
    <property type="molecule type" value="Genomic_DNA"/>
</dbReference>
<sequence>MTNINFDFKNINAIVTGGAAGIGFQITQKFLEAGGNVSIWDYSEQALQTAKTEFAKYGAQVHVAQVDVTNRDSVAKAASSLPWAVDILVNNAGITRDKSFAKMGPEDWDAVISTNLTGLFNVTKTLLEKFNASSNHKRIINISSVVGLYGNFGQTNYAAAKAGVIGMTKTWGKELGRKGFTSNAIAPGFIMTAMTKAMPKEVLEGMAAKVPVTRLGETEDIANACLFLASEQASYINGTVLSVDGGIVL</sequence>
<evidence type="ECO:0000256" key="2">
    <source>
        <dbReference type="ARBA" id="ARBA00023002"/>
    </source>
</evidence>
<dbReference type="GO" id="GO:0016491">
    <property type="term" value="F:oxidoreductase activity"/>
    <property type="evidence" value="ECO:0007669"/>
    <property type="project" value="UniProtKB-KW"/>
</dbReference>
<keyword evidence="2" id="KW-0560">Oxidoreductase</keyword>
<evidence type="ECO:0000313" key="4">
    <source>
        <dbReference type="EMBL" id="KYG60611.1"/>
    </source>
</evidence>
<evidence type="ECO:0000256" key="1">
    <source>
        <dbReference type="ARBA" id="ARBA00006484"/>
    </source>
</evidence>
<dbReference type="Proteomes" id="UP000075391">
    <property type="component" value="Unassembled WGS sequence"/>
</dbReference>
<dbReference type="SMART" id="SM00822">
    <property type="entry name" value="PKS_KR"/>
    <property type="match status" value="1"/>
</dbReference>
<reference evidence="4 5" key="1">
    <citation type="submission" date="2016-03" db="EMBL/GenBank/DDBJ databases">
        <authorList>
            <person name="Ploux O."/>
        </authorList>
    </citation>
    <scope>NUCLEOTIDE SEQUENCE [LARGE SCALE GENOMIC DNA]</scope>
    <source>
        <strain evidence="4 5">BER2</strain>
    </source>
</reference>
<dbReference type="InterPro" id="IPR002347">
    <property type="entry name" value="SDR_fam"/>
</dbReference>
<dbReference type="InterPro" id="IPR020904">
    <property type="entry name" value="Sc_DH/Rdtase_CS"/>
</dbReference>
<organism evidence="4 5">
    <name type="scientific">Bdellovibrio bacteriovorus</name>
    <dbReference type="NCBI Taxonomy" id="959"/>
    <lineage>
        <taxon>Bacteria</taxon>
        <taxon>Pseudomonadati</taxon>
        <taxon>Bdellovibrionota</taxon>
        <taxon>Bdellovibrionia</taxon>
        <taxon>Bdellovibrionales</taxon>
        <taxon>Pseudobdellovibrionaceae</taxon>
        <taxon>Bdellovibrio</taxon>
    </lineage>
</organism>
<feature type="domain" description="Ketoreductase" evidence="3">
    <location>
        <begin position="11"/>
        <end position="193"/>
    </location>
</feature>
<dbReference type="PANTHER" id="PTHR42879:SF2">
    <property type="entry name" value="3-OXOACYL-[ACYL-CARRIER-PROTEIN] REDUCTASE FABG"/>
    <property type="match status" value="1"/>
</dbReference>
<dbReference type="NCBIfam" id="NF009466">
    <property type="entry name" value="PRK12826.1-2"/>
    <property type="match status" value="1"/>
</dbReference>
<comment type="similarity">
    <text evidence="1">Belongs to the short-chain dehydrogenases/reductases (SDR) family.</text>
</comment>
<comment type="caution">
    <text evidence="4">The sequence shown here is derived from an EMBL/GenBank/DDBJ whole genome shotgun (WGS) entry which is preliminary data.</text>
</comment>
<dbReference type="RefSeq" id="WP_063244887.1">
    <property type="nucleotide sequence ID" value="NZ_LUKF01000019.1"/>
</dbReference>
<dbReference type="PRINTS" id="PR00080">
    <property type="entry name" value="SDRFAMILY"/>
</dbReference>
<dbReference type="PRINTS" id="PR00081">
    <property type="entry name" value="GDHRDH"/>
</dbReference>
<dbReference type="InterPro" id="IPR050259">
    <property type="entry name" value="SDR"/>
</dbReference>
<dbReference type="FunFam" id="3.40.50.720:FF:000173">
    <property type="entry name" value="3-oxoacyl-[acyl-carrier protein] reductase"/>
    <property type="match status" value="1"/>
</dbReference>
<dbReference type="InterPro" id="IPR036291">
    <property type="entry name" value="NAD(P)-bd_dom_sf"/>
</dbReference>
<dbReference type="GO" id="GO:0032787">
    <property type="term" value="P:monocarboxylic acid metabolic process"/>
    <property type="evidence" value="ECO:0007669"/>
    <property type="project" value="UniProtKB-ARBA"/>
</dbReference>
<dbReference type="Gene3D" id="3.40.50.720">
    <property type="entry name" value="NAD(P)-binding Rossmann-like Domain"/>
    <property type="match status" value="1"/>
</dbReference>
<dbReference type="PANTHER" id="PTHR42879">
    <property type="entry name" value="3-OXOACYL-(ACYL-CARRIER-PROTEIN) REDUCTASE"/>
    <property type="match status" value="1"/>
</dbReference>
<dbReference type="PROSITE" id="PS00061">
    <property type="entry name" value="ADH_SHORT"/>
    <property type="match status" value="1"/>
</dbReference>
<dbReference type="Pfam" id="PF13561">
    <property type="entry name" value="adh_short_C2"/>
    <property type="match status" value="1"/>
</dbReference>
<dbReference type="SUPFAM" id="SSF51735">
    <property type="entry name" value="NAD(P)-binding Rossmann-fold domains"/>
    <property type="match status" value="1"/>
</dbReference>
<protein>
    <submittedName>
        <fullName evidence="4">Beta-ketoacyl-ACP reductase</fullName>
    </submittedName>
</protein>
<evidence type="ECO:0000259" key="3">
    <source>
        <dbReference type="SMART" id="SM00822"/>
    </source>
</evidence>
<name>A0A150WCF7_BDEBC</name>
<dbReference type="OrthoDB" id="5290686at2"/>
<dbReference type="AlphaFoldDB" id="A0A150WCF7"/>
<proteinExistence type="inferred from homology"/>
<dbReference type="InterPro" id="IPR057326">
    <property type="entry name" value="KR_dom"/>
</dbReference>